<dbReference type="PANTHER" id="PTHR36108">
    <property type="entry name" value="COLOSSIN-B-RELATED"/>
    <property type="match status" value="1"/>
</dbReference>
<dbReference type="SUPFAM" id="SSF49478">
    <property type="entry name" value="Cna protein B-type domain"/>
    <property type="match status" value="2"/>
</dbReference>
<comment type="similarity">
    <text evidence="1">Belongs to the serine-aspartate repeat-containing protein (SDr) family.</text>
</comment>
<feature type="domain" description="SpaA-like prealbumin fold" evidence="6">
    <location>
        <begin position="982"/>
        <end position="1070"/>
    </location>
</feature>
<evidence type="ECO:0000259" key="6">
    <source>
        <dbReference type="Pfam" id="PF17802"/>
    </source>
</evidence>
<dbReference type="Pfam" id="PF08341">
    <property type="entry name" value="TED"/>
    <property type="match status" value="1"/>
</dbReference>
<feature type="domain" description="SpaA-like prealbumin fold" evidence="6">
    <location>
        <begin position="1288"/>
        <end position="1372"/>
    </location>
</feature>
<feature type="domain" description="SpaA-like prealbumin fold" evidence="6">
    <location>
        <begin position="724"/>
        <end position="818"/>
    </location>
</feature>
<evidence type="ECO:0000259" key="5">
    <source>
        <dbReference type="Pfam" id="PF08341"/>
    </source>
</evidence>
<dbReference type="InterPro" id="IPR041033">
    <property type="entry name" value="SpaA_PFL_dom_1"/>
</dbReference>
<dbReference type="GO" id="GO:0030246">
    <property type="term" value="F:carbohydrate binding"/>
    <property type="evidence" value="ECO:0007669"/>
    <property type="project" value="InterPro"/>
</dbReference>
<gene>
    <name evidence="7" type="ORF">PMF13cell1_00486</name>
</gene>
<organism evidence="7 8">
    <name type="scientific">Blautia producta</name>
    <dbReference type="NCBI Taxonomy" id="33035"/>
    <lineage>
        <taxon>Bacteria</taxon>
        <taxon>Bacillati</taxon>
        <taxon>Bacillota</taxon>
        <taxon>Clostridia</taxon>
        <taxon>Lachnospirales</taxon>
        <taxon>Lachnospiraceae</taxon>
        <taxon>Blautia</taxon>
    </lineage>
</organism>
<dbReference type="EMBL" id="CP035945">
    <property type="protein sequence ID" value="QBE94987.1"/>
    <property type="molecule type" value="Genomic_DNA"/>
</dbReference>
<accession>A0A4P6LW19</accession>
<feature type="domain" description="Thioester" evidence="5">
    <location>
        <begin position="89"/>
        <end position="207"/>
    </location>
</feature>
<evidence type="ECO:0000256" key="1">
    <source>
        <dbReference type="ARBA" id="ARBA00007257"/>
    </source>
</evidence>
<sequence>MIKSKFKRVTSLFLATLMCVTTFAGIGSTTAYAASGEKADVYMVDFPRDGDANYDGVWGHSNLTLKNGWHTGRSNFTNLKAIGSYSGNVAYCIEPGISLKVGQTMNKYDENYFNNLAANGVISGDEIRLFVGRILQYGYRGTISTSWRSQNEAAANSIAQAYATQLLIWETVIGERDANFNHVAASGCSNVKDVINAKHPLRNKIFSYYNSMVQSVQNHATIPSFCNKSSGSAKTIELEWNGSKYTTTLTDSNNVLSKYNFKASISGVSFSVNGNKLTVSMDTAPSKEFTITATKKNAVRRGVVVWSEGKHGQNSSVQDVVSYAQEVSDSINGYVKMKVSYGSCQIVKTSEDGKVDGINFTITGNGINQTVTTANGGKFQIDNLMPGIYTVTEQTYDKYEPQETHRVTVVAGQVAKVNFNNKLKRGDLQVVKSSEDNLVEGVKFHLFGTSLSGDAVDQYAVTDKDGVATFKDVLISGSEPYTLEEVDTAIRYVVPKNQTAPVKWKEVTTRNFNNILKKFTVTVTKSDAEKGEAQGNAKLSGAVYGIYKGETLVDEYVTDEKGQFTTKEYVCDTDWTIREITPSEGYLLDKTIHEVGADPKLYEVEHNLTSNDVTEQVIKGNVAIIKHTDDGETKIETPEKGASFEIYLKSAGSYDAANKDERDTIVCDENGFGQTKDMPYGIYTVHQTSGWEGREMMDDFDVFISQNAQTYRYLINNRNFESFVNVVKVDAESGKSIPYAGAGFKIYDPQGNQVKMTFTYPTPTTIDVFYTDANGSLVTPEKLDYGKGYSIVEVQAPYGYVLDDTPVYFDITEENSTEEGGVTVVKVNKPNMAQKGTITVEKTGEVFSGVNVSGSEDSDVIYQPVYEVSGLEGAVYEVRAAEDISTPDGTLRYSKGEVVDTITTSSDGFVKSKELYLGKYEVKEITAPYGMVVSGETHTVELTYAGQNISVTETSTSFYNERQKVQVSLAKAIEKDKTFDIGDNGEIKNISFGLYAAEDIVSASGTVIPADGLIEIVSVNENGTVVMKSDLPFGKYYVKETATDEHYILSDTKYPVVFEYAGQDTATVEIKVNDGKEIKNELIYGSVSGKKIDENGEALEGAVIGIFKAEETEFTKDTALMTTTSEKDGSFSFAKVPYGKWIVREIEQPKGFVLDEKAYEVNISKAEQVVEIEIVNEYVHGNIRLTKVDAEYPDNKLTGATFEVYKDTNENGKIDDGDELIGNLEETETGIYEMKELLYGKYIVRETKAPEGFLLDKGEYSVFIEKDETTYSVENKAGVGFINEAMRGTLKIVKTSSDGKVKGFAFRVTGANGYDMTFETDKNGEIVIEGLRIGEYTISEVANNASAAYITPADQNVTIKLDETAVVKMHNELRDTPKTGDDTNMKLWYVLAGLSAVGIAVTLELRKLSLEFRRLSSNLLNSTDDTADINLSRFLKFIDGNELIFGIIQDKISGVDYDFKECYDIGSDDWADYTPPVDEACHIKAQYDYLNFINNENTVNVRSQAMNYCWSDKKINTIIQNFLDMAFKPLIDFINDQLSMEMIVLDEEEKAMGGNTYIQNIETVNGSASQQNSGVINTYNTTNDTSSMLELIDKLLASLPEIQGVDAEEIENVKDDLEMVQEQLKTDNPKKNRIGKALASIKNFASDFSKELAVTLAAGAVTGTDWNMLLEQLENYIR</sequence>
<dbReference type="PANTHER" id="PTHR36108:SF13">
    <property type="entry name" value="COLOSSIN-B-RELATED"/>
    <property type="match status" value="1"/>
</dbReference>
<dbReference type="Pfam" id="PF17802">
    <property type="entry name" value="SpaA"/>
    <property type="match status" value="8"/>
</dbReference>
<dbReference type="Proteomes" id="UP000289794">
    <property type="component" value="Chromosome"/>
</dbReference>
<feature type="domain" description="SpaA-like prealbumin fold" evidence="6">
    <location>
        <begin position="1085"/>
        <end position="1177"/>
    </location>
</feature>
<feature type="chain" id="PRO_5020528357" description="TonB-dependent receptor" evidence="4">
    <location>
        <begin position="34"/>
        <end position="1678"/>
    </location>
</feature>
<protein>
    <recommendedName>
        <fullName evidence="9">TonB-dependent receptor</fullName>
    </recommendedName>
</protein>
<evidence type="ECO:0000313" key="8">
    <source>
        <dbReference type="Proteomes" id="UP000289794"/>
    </source>
</evidence>
<feature type="signal peptide" evidence="4">
    <location>
        <begin position="1"/>
        <end position="33"/>
    </location>
</feature>
<reference evidence="7 8" key="1">
    <citation type="submission" date="2019-01" db="EMBL/GenBank/DDBJ databases">
        <title>PMF-metabolizing Aryl O-demethylase.</title>
        <authorList>
            <person name="Kim M."/>
        </authorList>
    </citation>
    <scope>NUCLEOTIDE SEQUENCE [LARGE SCALE GENOMIC DNA]</scope>
    <source>
        <strain evidence="7 8">PMF1</strain>
    </source>
</reference>
<feature type="domain" description="SpaA-like prealbumin fold" evidence="6">
    <location>
        <begin position="1181"/>
        <end position="1275"/>
    </location>
</feature>
<dbReference type="InterPro" id="IPR013784">
    <property type="entry name" value="Carb-bd-like_fold"/>
</dbReference>
<evidence type="ECO:0000256" key="2">
    <source>
        <dbReference type="ARBA" id="ARBA00022525"/>
    </source>
</evidence>
<feature type="domain" description="SpaA-like prealbumin fold" evidence="6">
    <location>
        <begin position="529"/>
        <end position="597"/>
    </location>
</feature>
<feature type="domain" description="SpaA-like prealbumin fold" evidence="6">
    <location>
        <begin position="342"/>
        <end position="422"/>
    </location>
</feature>
<evidence type="ECO:0000256" key="3">
    <source>
        <dbReference type="ARBA" id="ARBA00022729"/>
    </source>
</evidence>
<keyword evidence="3 4" id="KW-0732">Signal</keyword>
<proteinExistence type="inferred from homology"/>
<keyword evidence="2" id="KW-0964">Secreted</keyword>
<dbReference type="InterPro" id="IPR013552">
    <property type="entry name" value="Thioester_dom"/>
</dbReference>
<evidence type="ECO:0008006" key="9">
    <source>
        <dbReference type="Google" id="ProtNLM"/>
    </source>
</evidence>
<evidence type="ECO:0000256" key="4">
    <source>
        <dbReference type="SAM" id="SignalP"/>
    </source>
</evidence>
<dbReference type="Gene3D" id="2.60.40.1120">
    <property type="entry name" value="Carboxypeptidase-like, regulatory domain"/>
    <property type="match status" value="1"/>
</dbReference>
<name>A0A4P6LW19_9FIRM</name>
<evidence type="ECO:0000313" key="7">
    <source>
        <dbReference type="EMBL" id="QBE94987.1"/>
    </source>
</evidence>
<dbReference type="SUPFAM" id="SSF49452">
    <property type="entry name" value="Starch-binding domain-like"/>
    <property type="match status" value="1"/>
</dbReference>
<dbReference type="Gene3D" id="2.60.40.10">
    <property type="entry name" value="Immunoglobulins"/>
    <property type="match status" value="9"/>
</dbReference>
<dbReference type="KEGG" id="bpro:PMF13cell1_00486"/>
<feature type="domain" description="SpaA-like prealbumin fold" evidence="6">
    <location>
        <begin position="870"/>
        <end position="952"/>
    </location>
</feature>
<dbReference type="InterPro" id="IPR013783">
    <property type="entry name" value="Ig-like_fold"/>
</dbReference>